<feature type="compositionally biased region" description="Basic and acidic residues" evidence="4">
    <location>
        <begin position="877"/>
        <end position="886"/>
    </location>
</feature>
<reference evidence="8" key="1">
    <citation type="submission" date="2025-08" db="UniProtKB">
        <authorList>
            <consortium name="RefSeq"/>
        </authorList>
    </citation>
    <scope>IDENTIFICATION</scope>
    <source>
        <tissue evidence="8">Total insect</tissue>
    </source>
</reference>
<dbReference type="Pfam" id="PF00620">
    <property type="entry name" value="RhoGAP"/>
    <property type="match status" value="1"/>
</dbReference>
<feature type="compositionally biased region" description="Polar residues" evidence="4">
    <location>
        <begin position="850"/>
        <end position="875"/>
    </location>
</feature>
<feature type="compositionally biased region" description="Polar residues" evidence="4">
    <location>
        <begin position="539"/>
        <end position="575"/>
    </location>
</feature>
<dbReference type="Gene3D" id="1.10.555.10">
    <property type="entry name" value="Rho GTPase activation protein"/>
    <property type="match status" value="1"/>
</dbReference>
<dbReference type="InParanoid" id="A0A6P8ZRP3"/>
<dbReference type="GO" id="GO:0005096">
    <property type="term" value="F:GTPase activator activity"/>
    <property type="evidence" value="ECO:0007669"/>
    <property type="project" value="UniProtKB-KW"/>
</dbReference>
<dbReference type="InterPro" id="IPR000198">
    <property type="entry name" value="RhoGAP_dom"/>
</dbReference>
<dbReference type="PROSITE" id="PS51021">
    <property type="entry name" value="BAR"/>
    <property type="match status" value="1"/>
</dbReference>
<feature type="compositionally biased region" description="Low complexity" evidence="4">
    <location>
        <begin position="664"/>
        <end position="674"/>
    </location>
</feature>
<evidence type="ECO:0000313" key="8">
    <source>
        <dbReference type="RefSeq" id="XP_034247835.1"/>
    </source>
</evidence>
<keyword evidence="1" id="KW-0343">GTPase activation</keyword>
<dbReference type="PROSITE" id="PS50238">
    <property type="entry name" value="RHOGAP"/>
    <property type="match status" value="1"/>
</dbReference>
<feature type="region of interest" description="Disordered" evidence="4">
    <location>
        <begin position="496"/>
        <end position="614"/>
    </location>
</feature>
<dbReference type="GO" id="GO:0035020">
    <property type="term" value="P:regulation of Rac protein signal transduction"/>
    <property type="evidence" value="ECO:0007669"/>
    <property type="project" value="TreeGrafter"/>
</dbReference>
<dbReference type="InterPro" id="IPR047165">
    <property type="entry name" value="RHG17/44/SH3BP1-like"/>
</dbReference>
<keyword evidence="3" id="KW-0175">Coiled coil</keyword>
<feature type="compositionally biased region" description="Low complexity" evidence="4">
    <location>
        <begin position="951"/>
        <end position="960"/>
    </location>
</feature>
<dbReference type="GeneID" id="117649309"/>
<evidence type="ECO:0000256" key="4">
    <source>
        <dbReference type="SAM" id="MobiDB-lite"/>
    </source>
</evidence>
<dbReference type="KEGG" id="tpal:117649309"/>
<feature type="compositionally biased region" description="Polar residues" evidence="4">
    <location>
        <begin position="675"/>
        <end position="685"/>
    </location>
</feature>
<feature type="region of interest" description="Disordered" evidence="4">
    <location>
        <begin position="661"/>
        <end position="733"/>
    </location>
</feature>
<evidence type="ECO:0000256" key="3">
    <source>
        <dbReference type="SAM" id="Coils"/>
    </source>
</evidence>
<keyword evidence="7" id="KW-1185">Reference proteome</keyword>
<name>A0A6P8ZRP3_THRPL</name>
<dbReference type="FunFam" id="1.10.555.10:FF:000001">
    <property type="entry name" value="Rho GTPase activating protein 44"/>
    <property type="match status" value="1"/>
</dbReference>
<feature type="compositionally biased region" description="Polar residues" evidence="4">
    <location>
        <begin position="693"/>
        <end position="705"/>
    </location>
</feature>
<proteinExistence type="predicted"/>
<evidence type="ECO:0000259" key="6">
    <source>
        <dbReference type="PROSITE" id="PS51021"/>
    </source>
</evidence>
<dbReference type="InterPro" id="IPR027267">
    <property type="entry name" value="AH/BAR_dom_sf"/>
</dbReference>
<dbReference type="PANTHER" id="PTHR14130:SF14">
    <property type="entry name" value="RHO GTPASE-ACTIVATING PROTEIN 92B"/>
    <property type="match status" value="1"/>
</dbReference>
<sequence>MKKQFFRVKQLADQTFSRAGKTEVLSDDLQGADRRVEVIRNACQNTSKKMASSLLAQGQDANAIREKRLKRSAEYLLGLSMLESGDRNDEDGLLGNVVVECGKLQMALANEVVDHEARVEEKVVTLLHAVSEGEVPNIQKLKRNLAKLILDMDSARTRYQTAVKHSANQAGTSKVDSIREELEDAELKVEQCRDQLASEMFQLISREADLAKTIVEYARLQKSYHEKALSVLEDFLPDLEAVVYDSHIRPVFGTPLEEHLRVTSRKIAFPIELCVCTLLELGMEEEGLFRVAGGSSKVRRMKLSLDAGCLTFPTALEYRDPHVIAGVLKSYLRELPEPLMTYSLYDEWMAAARVSSSNDARLQALWSVVQKLPEANRDNLRFLVKFLSALCRNQDVNKMSPQNVAIVMAPNLIWSPTCSQDATSIGMNMSTANFCSVIVDALVSFADWFFPGEVDFYVTLSREVAAELMNGIPNTPHPGHTRNSSADAALVDTSVGGDMHRTQSNSSLSDLNNSPPHGSPKPATRHKKKPVAPVPPVMANTNHSSGNTAPVTSSAVKPANSATPNSHSSATVTTSAKTEKPGKPPPPANAPPITRLVEKPAKPPPPVLTSEKATSCPNVKSGVIVQISSNADSSPKTVGMDAVVDKDSHKIAAPIGFEHFATESSNSPSVSSTSVCDNQSGSISNYGDDKPSSAGTAANSDSTFGTLERKKLQRPTPVAAPRTTLLHKSENQNLGNGLAPLATAEDEFATVTLRRNPVEGGDPSHKPAIPERPATLQRPLSSSFRLNKQASESGSTVTNMSSSMFCSTETNLLGTSGSASEGDAVLDKVVPNSNERQQISVVHLGGKTDCASSTSEHQVLQRSASLSGRPNQLTIHSGDKPERPPKPEVPVAAERVSVSSQHTSHAANSESGENTLPCGGQYGSWPRTPRPTTRPQPPPPPPPGRPRVDSTDSTSESTDL</sequence>
<evidence type="ECO:0000256" key="2">
    <source>
        <dbReference type="ARBA" id="ARBA00022553"/>
    </source>
</evidence>
<evidence type="ECO:0000259" key="5">
    <source>
        <dbReference type="PROSITE" id="PS50238"/>
    </source>
</evidence>
<dbReference type="PANTHER" id="PTHR14130">
    <property type="entry name" value="3BP-1 RELATED RHOGAP"/>
    <property type="match status" value="1"/>
</dbReference>
<dbReference type="FunCoup" id="A0A6P8ZRP3">
    <property type="interactions" value="546"/>
</dbReference>
<dbReference type="Gene3D" id="1.20.1270.60">
    <property type="entry name" value="Arfaptin homology (AH) domain/BAR domain"/>
    <property type="match status" value="1"/>
</dbReference>
<dbReference type="AlphaFoldDB" id="A0A6P8ZRP3"/>
<feature type="domain" description="Rho-GAP" evidence="5">
    <location>
        <begin position="254"/>
        <end position="450"/>
    </location>
</feature>
<evidence type="ECO:0000256" key="1">
    <source>
        <dbReference type="ARBA" id="ARBA00022468"/>
    </source>
</evidence>
<dbReference type="GO" id="GO:0007165">
    <property type="term" value="P:signal transduction"/>
    <property type="evidence" value="ECO:0007669"/>
    <property type="project" value="InterPro"/>
</dbReference>
<organism evidence="8">
    <name type="scientific">Thrips palmi</name>
    <name type="common">Melon thrips</name>
    <dbReference type="NCBI Taxonomy" id="161013"/>
    <lineage>
        <taxon>Eukaryota</taxon>
        <taxon>Metazoa</taxon>
        <taxon>Ecdysozoa</taxon>
        <taxon>Arthropoda</taxon>
        <taxon>Hexapoda</taxon>
        <taxon>Insecta</taxon>
        <taxon>Pterygota</taxon>
        <taxon>Neoptera</taxon>
        <taxon>Paraneoptera</taxon>
        <taxon>Thysanoptera</taxon>
        <taxon>Terebrantia</taxon>
        <taxon>Thripoidea</taxon>
        <taxon>Thripidae</taxon>
        <taxon>Thrips</taxon>
    </lineage>
</organism>
<dbReference type="GO" id="GO:0005737">
    <property type="term" value="C:cytoplasm"/>
    <property type="evidence" value="ECO:0007669"/>
    <property type="project" value="InterPro"/>
</dbReference>
<gene>
    <name evidence="8" type="primary">LOC117649309</name>
</gene>
<dbReference type="CDD" id="cd07595">
    <property type="entry name" value="BAR_RhoGAP_Rich-like"/>
    <property type="match status" value="1"/>
</dbReference>
<feature type="coiled-coil region" evidence="3">
    <location>
        <begin position="138"/>
        <end position="195"/>
    </location>
</feature>
<feature type="compositionally biased region" description="Pro residues" evidence="4">
    <location>
        <begin position="928"/>
        <end position="945"/>
    </location>
</feature>
<dbReference type="InterPro" id="IPR008936">
    <property type="entry name" value="Rho_GTPase_activation_prot"/>
</dbReference>
<evidence type="ECO:0000313" key="7">
    <source>
        <dbReference type="Proteomes" id="UP000515158"/>
    </source>
</evidence>
<dbReference type="Pfam" id="PF03114">
    <property type="entry name" value="BAR"/>
    <property type="match status" value="1"/>
</dbReference>
<feature type="region of interest" description="Disordered" evidence="4">
    <location>
        <begin position="756"/>
        <end position="776"/>
    </location>
</feature>
<accession>A0A6P8ZRP3</accession>
<protein>
    <submittedName>
        <fullName evidence="8">Rho GTPase-activating protein 44-like isoform X1</fullName>
    </submittedName>
</protein>
<dbReference type="Proteomes" id="UP000515158">
    <property type="component" value="Unplaced"/>
</dbReference>
<dbReference type="InterPro" id="IPR004148">
    <property type="entry name" value="BAR_dom"/>
</dbReference>
<dbReference type="GO" id="GO:0032956">
    <property type="term" value="P:regulation of actin cytoskeleton organization"/>
    <property type="evidence" value="ECO:0007669"/>
    <property type="project" value="TreeGrafter"/>
</dbReference>
<dbReference type="SUPFAM" id="SSF103657">
    <property type="entry name" value="BAR/IMD domain-like"/>
    <property type="match status" value="1"/>
</dbReference>
<feature type="domain" description="BAR" evidence="6">
    <location>
        <begin position="14"/>
        <end position="248"/>
    </location>
</feature>
<dbReference type="OrthoDB" id="19923at2759"/>
<keyword evidence="2" id="KW-0597">Phosphoprotein</keyword>
<feature type="compositionally biased region" description="Polar residues" evidence="4">
    <location>
        <begin position="897"/>
        <end position="914"/>
    </location>
</feature>
<feature type="region of interest" description="Disordered" evidence="4">
    <location>
        <begin position="848"/>
        <end position="960"/>
    </location>
</feature>
<dbReference type="RefSeq" id="XP_034247835.1">
    <property type="nucleotide sequence ID" value="XM_034391944.1"/>
</dbReference>
<dbReference type="SUPFAM" id="SSF48350">
    <property type="entry name" value="GTPase activation domain, GAP"/>
    <property type="match status" value="1"/>
</dbReference>
<feature type="compositionally biased region" description="Low complexity" evidence="4">
    <location>
        <begin position="504"/>
        <end position="514"/>
    </location>
</feature>
<dbReference type="SMART" id="SM00721">
    <property type="entry name" value="BAR"/>
    <property type="match status" value="1"/>
</dbReference>
<dbReference type="SMART" id="SM00324">
    <property type="entry name" value="RhoGAP"/>
    <property type="match status" value="1"/>
</dbReference>